<dbReference type="EMBL" id="JAVRQU010000016">
    <property type="protein sequence ID" value="KAK5694005.1"/>
    <property type="molecule type" value="Genomic_DNA"/>
</dbReference>
<gene>
    <name evidence="2" type="ORF">LTR97_009623</name>
</gene>
<reference evidence="2" key="1">
    <citation type="submission" date="2023-08" db="EMBL/GenBank/DDBJ databases">
        <title>Black Yeasts Isolated from many extreme environments.</title>
        <authorList>
            <person name="Coleine C."/>
            <person name="Stajich J.E."/>
            <person name="Selbmann L."/>
        </authorList>
    </citation>
    <scope>NUCLEOTIDE SEQUENCE</scope>
    <source>
        <strain evidence="2">CCFEE 5810</strain>
    </source>
</reference>
<dbReference type="Pfam" id="PF24864">
    <property type="entry name" value="DUF7730"/>
    <property type="match status" value="1"/>
</dbReference>
<sequence length="333" mass="36886">MPAMNLTTDPSTHAYVSDSPLLSLPPEMRNRIYEYVMTVGTVYVQLEREAVDINVFVIDEDSAVLSQHDRRLKVVKSPFARNQDSAQQPAGRYCLPLLRTCKQVNREAAKMFIVCNSFELQAFDTDSSLANNGLIYPGVFLGDHKATDIVAAMPRFIATIGTSDAKLLADVTLHLGQFDDCDAIDGAPRALVTIKQILDQLRSFQAFNPSCHLKMAAALRMDIGEIIEFQEMVLDVKAPTPGVKVAAEGIQDRVRSLQPNYYSVEQLTLYGNFLCKLQEAAEIWDEYGGGYESCGQKVYLPNLATPILQGRLCDDRVIEQNVRGSTMTYGAAC</sequence>
<comment type="caution">
    <text evidence="2">The sequence shown here is derived from an EMBL/GenBank/DDBJ whole genome shotgun (WGS) entry which is preliminary data.</text>
</comment>
<accession>A0AAN7ZZG3</accession>
<dbReference type="InterPro" id="IPR056632">
    <property type="entry name" value="DUF7730"/>
</dbReference>
<evidence type="ECO:0000259" key="1">
    <source>
        <dbReference type="Pfam" id="PF24864"/>
    </source>
</evidence>
<feature type="domain" description="DUF7730" evidence="1">
    <location>
        <begin position="18"/>
        <end position="124"/>
    </location>
</feature>
<dbReference type="Proteomes" id="UP001310594">
    <property type="component" value="Unassembled WGS sequence"/>
</dbReference>
<dbReference type="InterPro" id="IPR038883">
    <property type="entry name" value="AN11006-like"/>
</dbReference>
<evidence type="ECO:0000313" key="3">
    <source>
        <dbReference type="Proteomes" id="UP001310594"/>
    </source>
</evidence>
<protein>
    <recommendedName>
        <fullName evidence="1">DUF7730 domain-containing protein</fullName>
    </recommendedName>
</protein>
<evidence type="ECO:0000313" key="2">
    <source>
        <dbReference type="EMBL" id="KAK5694005.1"/>
    </source>
</evidence>
<organism evidence="2 3">
    <name type="scientific">Elasticomyces elasticus</name>
    <dbReference type="NCBI Taxonomy" id="574655"/>
    <lineage>
        <taxon>Eukaryota</taxon>
        <taxon>Fungi</taxon>
        <taxon>Dikarya</taxon>
        <taxon>Ascomycota</taxon>
        <taxon>Pezizomycotina</taxon>
        <taxon>Dothideomycetes</taxon>
        <taxon>Dothideomycetidae</taxon>
        <taxon>Mycosphaerellales</taxon>
        <taxon>Teratosphaeriaceae</taxon>
        <taxon>Elasticomyces</taxon>
    </lineage>
</organism>
<proteinExistence type="predicted"/>
<dbReference type="PANTHER" id="PTHR42085">
    <property type="entry name" value="F-BOX DOMAIN-CONTAINING PROTEIN"/>
    <property type="match status" value="1"/>
</dbReference>
<name>A0AAN7ZZG3_9PEZI</name>
<dbReference type="PANTHER" id="PTHR42085:SF1">
    <property type="entry name" value="F-BOX DOMAIN-CONTAINING PROTEIN"/>
    <property type="match status" value="1"/>
</dbReference>
<dbReference type="AlphaFoldDB" id="A0AAN7ZZG3"/>